<feature type="region of interest" description="Disordered" evidence="1">
    <location>
        <begin position="1"/>
        <end position="30"/>
    </location>
</feature>
<gene>
    <name evidence="2" type="ORF">MES5069_530030</name>
</gene>
<sequence length="62" mass="7264">MRRPARPAFRDAQAARRRVTGATTRAPAERSFERPAKLLPREEPGYFLRRNQVIWSIASDRR</sequence>
<evidence type="ECO:0000313" key="3">
    <source>
        <dbReference type="Proteomes" id="UP001153050"/>
    </source>
</evidence>
<name>A0ABM9ECU9_9HYPH</name>
<reference evidence="2 3" key="1">
    <citation type="submission" date="2022-03" db="EMBL/GenBank/DDBJ databases">
        <authorList>
            <person name="Brunel B."/>
        </authorList>
    </citation>
    <scope>NUCLEOTIDE SEQUENCE [LARGE SCALE GENOMIC DNA]</scope>
    <source>
        <strain evidence="2">STM5069sample</strain>
    </source>
</reference>
<keyword evidence="3" id="KW-1185">Reference proteome</keyword>
<dbReference type="EMBL" id="CAKXZT010000150">
    <property type="protein sequence ID" value="CAH2406613.1"/>
    <property type="molecule type" value="Genomic_DNA"/>
</dbReference>
<evidence type="ECO:0000256" key="1">
    <source>
        <dbReference type="SAM" id="MobiDB-lite"/>
    </source>
</evidence>
<comment type="caution">
    <text evidence="2">The sequence shown here is derived from an EMBL/GenBank/DDBJ whole genome shotgun (WGS) entry which is preliminary data.</text>
</comment>
<accession>A0ABM9ECU9</accession>
<proteinExistence type="predicted"/>
<organism evidence="2 3">
    <name type="scientific">Mesorhizobium escarrei</name>
    <dbReference type="NCBI Taxonomy" id="666018"/>
    <lineage>
        <taxon>Bacteria</taxon>
        <taxon>Pseudomonadati</taxon>
        <taxon>Pseudomonadota</taxon>
        <taxon>Alphaproteobacteria</taxon>
        <taxon>Hyphomicrobiales</taxon>
        <taxon>Phyllobacteriaceae</taxon>
        <taxon>Mesorhizobium</taxon>
    </lineage>
</organism>
<evidence type="ECO:0000313" key="2">
    <source>
        <dbReference type="EMBL" id="CAH2406613.1"/>
    </source>
</evidence>
<protein>
    <submittedName>
        <fullName evidence="2">Uncharacterized protein</fullName>
    </submittedName>
</protein>
<dbReference type="Proteomes" id="UP001153050">
    <property type="component" value="Unassembled WGS sequence"/>
</dbReference>